<organism evidence="1 2">
    <name type="scientific">Paenibacillus mesotrionivorans</name>
    <dbReference type="NCBI Taxonomy" id="3160968"/>
    <lineage>
        <taxon>Bacteria</taxon>
        <taxon>Bacillati</taxon>
        <taxon>Bacillota</taxon>
        <taxon>Bacilli</taxon>
        <taxon>Bacillales</taxon>
        <taxon>Paenibacillaceae</taxon>
        <taxon>Paenibacillus</taxon>
    </lineage>
</organism>
<comment type="caution">
    <text evidence="1">The sequence shown here is derived from an EMBL/GenBank/DDBJ whole genome shotgun (WGS) entry which is preliminary data.</text>
</comment>
<dbReference type="EMBL" id="JBJURJ010000010">
    <property type="protein sequence ID" value="MFM9329804.1"/>
    <property type="molecule type" value="Genomic_DNA"/>
</dbReference>
<gene>
    <name evidence="1" type="ORF">ACI1P1_16025</name>
</gene>
<evidence type="ECO:0000313" key="1">
    <source>
        <dbReference type="EMBL" id="MFM9329804.1"/>
    </source>
</evidence>
<evidence type="ECO:0000313" key="2">
    <source>
        <dbReference type="Proteomes" id="UP001631969"/>
    </source>
</evidence>
<proteinExistence type="predicted"/>
<accession>A0ACC7P2H3</accession>
<keyword evidence="2" id="KW-1185">Reference proteome</keyword>
<name>A0ACC7P2H3_9BACL</name>
<reference evidence="1" key="1">
    <citation type="submission" date="2024-12" db="EMBL/GenBank/DDBJ databases">
        <authorList>
            <person name="Wu N."/>
        </authorList>
    </citation>
    <scope>NUCLEOTIDE SEQUENCE</scope>
    <source>
        <strain evidence="1">P15</strain>
    </source>
</reference>
<dbReference type="Proteomes" id="UP001631969">
    <property type="component" value="Unassembled WGS sequence"/>
</dbReference>
<protein>
    <submittedName>
        <fullName evidence="1">Uncharacterized protein</fullName>
    </submittedName>
</protein>
<sequence>MKERRYFPFELKAMFAQAGLRVDHVWGGSLGKSELRQNIQWDAIEIMVTATLP</sequence>